<proteinExistence type="predicted"/>
<keyword evidence="2" id="KW-1185">Reference proteome</keyword>
<dbReference type="HOGENOM" id="CLU_2423353_0_0_12"/>
<organism evidence="1 2">
    <name type="scientific">Leptonema illini DSM 21528</name>
    <dbReference type="NCBI Taxonomy" id="929563"/>
    <lineage>
        <taxon>Bacteria</taxon>
        <taxon>Pseudomonadati</taxon>
        <taxon>Spirochaetota</taxon>
        <taxon>Spirochaetia</taxon>
        <taxon>Leptospirales</taxon>
        <taxon>Leptospiraceae</taxon>
        <taxon>Leptonema</taxon>
    </lineage>
</organism>
<evidence type="ECO:0000313" key="1">
    <source>
        <dbReference type="EMBL" id="EHQ04616.1"/>
    </source>
</evidence>
<reference evidence="1 2" key="1">
    <citation type="submission" date="2011-10" db="EMBL/GenBank/DDBJ databases">
        <title>The Improved High-Quality Draft genome of Leptonema illini DSM 21528.</title>
        <authorList>
            <consortium name="US DOE Joint Genome Institute (JGI-PGF)"/>
            <person name="Lucas S."/>
            <person name="Copeland A."/>
            <person name="Lapidus A."/>
            <person name="Glavina del Rio T."/>
            <person name="Dalin E."/>
            <person name="Tice H."/>
            <person name="Bruce D."/>
            <person name="Goodwin L."/>
            <person name="Pitluck S."/>
            <person name="Peters L."/>
            <person name="Mikhailova N."/>
            <person name="Held B."/>
            <person name="Kyrpides N."/>
            <person name="Mavromatis K."/>
            <person name="Ivanova N."/>
            <person name="Markowitz V."/>
            <person name="Cheng J.-F."/>
            <person name="Hugenholtz P."/>
            <person name="Woyke T."/>
            <person name="Wu D."/>
            <person name="Gronow S."/>
            <person name="Wellnitz S."/>
            <person name="Brambilla E.-M."/>
            <person name="Klenk H.-P."/>
            <person name="Eisen J.A."/>
        </authorList>
    </citation>
    <scope>NUCLEOTIDE SEQUENCE [LARGE SCALE GENOMIC DNA]</scope>
    <source>
        <strain evidence="1 2">DSM 21528</strain>
    </source>
</reference>
<name>H2CLK5_9LEPT</name>
<accession>H2CLK5</accession>
<evidence type="ECO:0000313" key="2">
    <source>
        <dbReference type="Proteomes" id="UP000005737"/>
    </source>
</evidence>
<sequence>MDDQVLGIYHSDGQEKVAFDIAGMGFTAPIRSFSCEGRLCTLVFEYENPDYQETIYKIVFRSISNTEVEIVDAPELLHSMMLTGYRFRRGP</sequence>
<protein>
    <submittedName>
        <fullName evidence="1">Uncharacterized protein</fullName>
    </submittedName>
</protein>
<dbReference type="EMBL" id="JH597775">
    <property type="protein sequence ID" value="EHQ04616.1"/>
    <property type="molecule type" value="Genomic_DNA"/>
</dbReference>
<gene>
    <name evidence="1" type="ORF">Lepil_4138</name>
</gene>
<dbReference type="Proteomes" id="UP000005737">
    <property type="component" value="Unassembled WGS sequence"/>
</dbReference>
<dbReference type="AlphaFoldDB" id="H2CLK5"/>